<dbReference type="Proteomes" id="UP000242815">
    <property type="component" value="Unassembled WGS sequence"/>
</dbReference>
<accession>A0A1I6B9D4</accession>
<dbReference type="EMBL" id="FOYD01000003">
    <property type="protein sequence ID" value="SFQ77417.1"/>
    <property type="molecule type" value="Genomic_DNA"/>
</dbReference>
<organism evidence="1 2">
    <name type="scientific">Halopseudomonas formosensis</name>
    <dbReference type="NCBI Taxonomy" id="1002526"/>
    <lineage>
        <taxon>Bacteria</taxon>
        <taxon>Pseudomonadati</taxon>
        <taxon>Pseudomonadota</taxon>
        <taxon>Gammaproteobacteria</taxon>
        <taxon>Pseudomonadales</taxon>
        <taxon>Pseudomonadaceae</taxon>
        <taxon>Halopseudomonas</taxon>
    </lineage>
</organism>
<dbReference type="AlphaFoldDB" id="A0A1I6B9D4"/>
<protein>
    <submittedName>
        <fullName evidence="1">Uncharacterized protein</fullName>
    </submittedName>
</protein>
<dbReference type="RefSeq" id="WP_177197811.1">
    <property type="nucleotide sequence ID" value="NZ_FOYD01000003.1"/>
</dbReference>
<proteinExistence type="predicted"/>
<name>A0A1I6B9D4_9GAMM</name>
<sequence length="54" mass="6014">MKLFGAKEPLASSSPLSDFLRNTKSRDKKRVYSKVIAVASQRQYAILEAASRKA</sequence>
<reference evidence="1 2" key="1">
    <citation type="submission" date="2016-10" db="EMBL/GenBank/DDBJ databases">
        <authorList>
            <person name="de Groot N.N."/>
        </authorList>
    </citation>
    <scope>NUCLEOTIDE SEQUENCE [LARGE SCALE GENOMIC DNA]</scope>
    <source>
        <strain evidence="1 2">JCM 18415</strain>
    </source>
</reference>
<evidence type="ECO:0000313" key="2">
    <source>
        <dbReference type="Proteomes" id="UP000242815"/>
    </source>
</evidence>
<evidence type="ECO:0000313" key="1">
    <source>
        <dbReference type="EMBL" id="SFQ77417.1"/>
    </source>
</evidence>
<gene>
    <name evidence="1" type="ORF">SAMN05216578_103266</name>
</gene>